<proteinExistence type="predicted"/>
<name>A0A8R1TLU6_ONCVO</name>
<sequence>MEALALHPETLSNFQKNCFAYIGNCFIGIQFAINKFIPSTGLNPMAFDKRFINYEKFLVHVDSGHRPKTLAFIYTD</sequence>
<reference evidence="2" key="1">
    <citation type="submission" date="2013-10" db="EMBL/GenBank/DDBJ databases">
        <title>Genome sequencing of Onchocerca volvulus.</title>
        <authorList>
            <person name="Cotton J."/>
            <person name="Tsai J."/>
            <person name="Stanley E."/>
            <person name="Tracey A."/>
            <person name="Holroyd N."/>
            <person name="Lustigman S."/>
            <person name="Berriman M."/>
        </authorList>
    </citation>
    <scope>NUCLEOTIDE SEQUENCE</scope>
</reference>
<dbReference type="Proteomes" id="UP000024404">
    <property type="component" value="Unassembled WGS sequence"/>
</dbReference>
<reference evidence="1" key="2">
    <citation type="submission" date="2022-06" db="UniProtKB">
        <authorList>
            <consortium name="EnsemblMetazoa"/>
        </authorList>
    </citation>
    <scope>IDENTIFICATION</scope>
</reference>
<accession>A0A8R1TLU6</accession>
<evidence type="ECO:0000313" key="2">
    <source>
        <dbReference type="Proteomes" id="UP000024404"/>
    </source>
</evidence>
<dbReference type="AlphaFoldDB" id="A0A8R1TLU6"/>
<evidence type="ECO:0000313" key="1">
    <source>
        <dbReference type="EnsemblMetazoa" id="OVOC11960.1"/>
    </source>
</evidence>
<organism evidence="1 2">
    <name type="scientific">Onchocerca volvulus</name>
    <dbReference type="NCBI Taxonomy" id="6282"/>
    <lineage>
        <taxon>Eukaryota</taxon>
        <taxon>Metazoa</taxon>
        <taxon>Ecdysozoa</taxon>
        <taxon>Nematoda</taxon>
        <taxon>Chromadorea</taxon>
        <taxon>Rhabditida</taxon>
        <taxon>Spirurina</taxon>
        <taxon>Spiruromorpha</taxon>
        <taxon>Filarioidea</taxon>
        <taxon>Onchocercidae</taxon>
        <taxon>Onchocerca</taxon>
    </lineage>
</organism>
<protein>
    <submittedName>
        <fullName evidence="1">Uncharacterized protein</fullName>
    </submittedName>
</protein>
<dbReference type="EMBL" id="CMVM020000016">
    <property type="status" value="NOT_ANNOTATED_CDS"/>
    <property type="molecule type" value="Genomic_DNA"/>
</dbReference>
<dbReference type="EnsemblMetazoa" id="OVOC11960.1">
    <property type="protein sequence ID" value="OVOC11960.1"/>
    <property type="gene ID" value="WBGene00248769"/>
</dbReference>
<keyword evidence="2" id="KW-1185">Reference proteome</keyword>